<organism evidence="1 2">
    <name type="scientific">Persea americana</name>
    <name type="common">Avocado</name>
    <dbReference type="NCBI Taxonomy" id="3435"/>
    <lineage>
        <taxon>Eukaryota</taxon>
        <taxon>Viridiplantae</taxon>
        <taxon>Streptophyta</taxon>
        <taxon>Embryophyta</taxon>
        <taxon>Tracheophyta</taxon>
        <taxon>Spermatophyta</taxon>
        <taxon>Magnoliopsida</taxon>
        <taxon>Magnoliidae</taxon>
        <taxon>Laurales</taxon>
        <taxon>Lauraceae</taxon>
        <taxon>Persea</taxon>
    </lineage>
</organism>
<gene>
    <name evidence="1" type="ORF">MRB53_017469</name>
</gene>
<evidence type="ECO:0000313" key="2">
    <source>
        <dbReference type="Proteomes" id="UP001234297"/>
    </source>
</evidence>
<sequence>MDFGLGSNALMGSSSDSLPVAPDSGTMGRGSGSGLVRKRRSGLVENDGRKLKTARTNDLGAAQSMLFQTQGPLIRSNSLLSNEQQQPCYSSPQTGTSLPSNDALALDRSYQNHALHDRNAGLGSRPSSLSCNPDEEEPWRCTRNDGKKWRCSKDAIGGHKFCKRHLNQGRHRLKKHVENAQSGSTAATTRTTPLSTTPVSGGSASASVSEAQELTNTLEHAVDSSAMHISRISFPTTSPGLLIANDGVPMVAEENSLKGSSLSESELISSGSALNPQPINNLECGNIHSSLDSKDQDSEDPESLLLRQLIEEWNEDKCDQLDIIWPEADPSSHFKNL</sequence>
<keyword evidence="2" id="KW-1185">Reference proteome</keyword>
<name>A0ACC2M554_PERAE</name>
<proteinExistence type="predicted"/>
<evidence type="ECO:0000313" key="1">
    <source>
        <dbReference type="EMBL" id="KAJ8640775.1"/>
    </source>
</evidence>
<protein>
    <submittedName>
        <fullName evidence="1">Uncharacterized protein</fullName>
    </submittedName>
</protein>
<comment type="caution">
    <text evidence="1">The sequence shown here is derived from an EMBL/GenBank/DDBJ whole genome shotgun (WGS) entry which is preliminary data.</text>
</comment>
<dbReference type="Proteomes" id="UP001234297">
    <property type="component" value="Chromosome 5"/>
</dbReference>
<dbReference type="EMBL" id="CM056813">
    <property type="protein sequence ID" value="KAJ8640775.1"/>
    <property type="molecule type" value="Genomic_DNA"/>
</dbReference>
<reference evidence="1 2" key="1">
    <citation type="journal article" date="2022" name="Hortic Res">
        <title>A haplotype resolved chromosomal level avocado genome allows analysis of novel avocado genes.</title>
        <authorList>
            <person name="Nath O."/>
            <person name="Fletcher S.J."/>
            <person name="Hayward A."/>
            <person name="Shaw L.M."/>
            <person name="Masouleh A.K."/>
            <person name="Furtado A."/>
            <person name="Henry R.J."/>
            <person name="Mitter N."/>
        </authorList>
    </citation>
    <scope>NUCLEOTIDE SEQUENCE [LARGE SCALE GENOMIC DNA]</scope>
    <source>
        <strain evidence="2">cv. Hass</strain>
    </source>
</reference>
<accession>A0ACC2M554</accession>